<dbReference type="Pfam" id="PF07228">
    <property type="entry name" value="SpoIIE"/>
    <property type="match status" value="1"/>
</dbReference>
<dbReference type="InterPro" id="IPR011110">
    <property type="entry name" value="Reg_prop"/>
</dbReference>
<dbReference type="Gene3D" id="2.60.40.10">
    <property type="entry name" value="Immunoglobulins"/>
    <property type="match status" value="1"/>
</dbReference>
<accession>A0A7V3E6J9</accession>
<name>A0A7V3E6J9_9BACT</name>
<dbReference type="SUPFAM" id="SSF63829">
    <property type="entry name" value="Calcium-dependent phosphotriesterase"/>
    <property type="match status" value="3"/>
</dbReference>
<feature type="coiled-coil region" evidence="2">
    <location>
        <begin position="785"/>
        <end position="826"/>
    </location>
</feature>
<protein>
    <recommendedName>
        <fullName evidence="5">PPM-type phosphatase domain-containing protein</fullName>
    </recommendedName>
</protein>
<evidence type="ECO:0000256" key="2">
    <source>
        <dbReference type="SAM" id="Coils"/>
    </source>
</evidence>
<keyword evidence="1" id="KW-0597">Phosphoprotein</keyword>
<keyword evidence="2" id="KW-0175">Coiled coil</keyword>
<feature type="signal peptide" evidence="4">
    <location>
        <begin position="1"/>
        <end position="21"/>
    </location>
</feature>
<dbReference type="InterPro" id="IPR036457">
    <property type="entry name" value="PPM-type-like_dom_sf"/>
</dbReference>
<keyword evidence="4" id="KW-0732">Signal</keyword>
<evidence type="ECO:0000256" key="1">
    <source>
        <dbReference type="ARBA" id="ARBA00022553"/>
    </source>
</evidence>
<evidence type="ECO:0000256" key="4">
    <source>
        <dbReference type="SAM" id="SignalP"/>
    </source>
</evidence>
<dbReference type="SUPFAM" id="SSF81606">
    <property type="entry name" value="PP2C-like"/>
    <property type="match status" value="1"/>
</dbReference>
<dbReference type="GO" id="GO:0000155">
    <property type="term" value="F:phosphorelay sensor kinase activity"/>
    <property type="evidence" value="ECO:0007669"/>
    <property type="project" value="TreeGrafter"/>
</dbReference>
<feature type="chain" id="PRO_5031138527" description="PPM-type phosphatase domain-containing protein" evidence="4">
    <location>
        <begin position="22"/>
        <end position="1053"/>
    </location>
</feature>
<dbReference type="InterPro" id="IPR013783">
    <property type="entry name" value="Ig-like_fold"/>
</dbReference>
<dbReference type="Pfam" id="PF07495">
    <property type="entry name" value="Y_Y_Y"/>
    <property type="match status" value="1"/>
</dbReference>
<dbReference type="Pfam" id="PF07494">
    <property type="entry name" value="Reg_prop"/>
    <property type="match status" value="10"/>
</dbReference>
<comment type="caution">
    <text evidence="6">The sequence shown here is derived from an EMBL/GenBank/DDBJ whole genome shotgun (WGS) entry which is preliminary data.</text>
</comment>
<dbReference type="SMART" id="SM00331">
    <property type="entry name" value="PP2C_SIG"/>
    <property type="match status" value="1"/>
</dbReference>
<dbReference type="FunFam" id="2.60.40.10:FF:000791">
    <property type="entry name" value="Two-component system sensor histidine kinase/response regulator"/>
    <property type="match status" value="1"/>
</dbReference>
<dbReference type="AlphaFoldDB" id="A0A7V3E6J9"/>
<keyword evidence="3" id="KW-1133">Transmembrane helix</keyword>
<dbReference type="InterPro" id="IPR011123">
    <property type="entry name" value="Y_Y_Y"/>
</dbReference>
<evidence type="ECO:0000256" key="3">
    <source>
        <dbReference type="SAM" id="Phobius"/>
    </source>
</evidence>
<keyword evidence="3" id="KW-0472">Membrane</keyword>
<dbReference type="Gene3D" id="3.60.40.10">
    <property type="entry name" value="PPM-type phosphatase domain"/>
    <property type="match status" value="1"/>
</dbReference>
<dbReference type="PANTHER" id="PTHR43547">
    <property type="entry name" value="TWO-COMPONENT HISTIDINE KINASE"/>
    <property type="match status" value="1"/>
</dbReference>
<organism evidence="6">
    <name type="scientific">Ignavibacterium album</name>
    <dbReference type="NCBI Taxonomy" id="591197"/>
    <lineage>
        <taxon>Bacteria</taxon>
        <taxon>Pseudomonadati</taxon>
        <taxon>Ignavibacteriota</taxon>
        <taxon>Ignavibacteria</taxon>
        <taxon>Ignavibacteriales</taxon>
        <taxon>Ignavibacteriaceae</taxon>
        <taxon>Ignavibacterium</taxon>
    </lineage>
</organism>
<reference evidence="6" key="1">
    <citation type="journal article" date="2020" name="mSystems">
        <title>Genome- and Community-Level Interaction Insights into Carbon Utilization and Element Cycling Functions of Hydrothermarchaeota in Hydrothermal Sediment.</title>
        <authorList>
            <person name="Zhou Z."/>
            <person name="Liu Y."/>
            <person name="Xu W."/>
            <person name="Pan J."/>
            <person name="Luo Z.H."/>
            <person name="Li M."/>
        </authorList>
    </citation>
    <scope>NUCLEOTIDE SEQUENCE [LARGE SCALE GENOMIC DNA]</scope>
    <source>
        <strain evidence="6">SpSt-479</strain>
    </source>
</reference>
<dbReference type="Gene3D" id="2.130.10.10">
    <property type="entry name" value="YVTN repeat-like/Quinoprotein amine dehydrogenase"/>
    <property type="match status" value="2"/>
</dbReference>
<feature type="domain" description="PPM-type phosphatase" evidence="5">
    <location>
        <begin position="838"/>
        <end position="1052"/>
    </location>
</feature>
<evidence type="ECO:0000259" key="5">
    <source>
        <dbReference type="SMART" id="SM00331"/>
    </source>
</evidence>
<feature type="transmembrane region" description="Helical" evidence="3">
    <location>
        <begin position="757"/>
        <end position="778"/>
    </location>
</feature>
<dbReference type="PANTHER" id="PTHR43547:SF2">
    <property type="entry name" value="HYBRID SIGNAL TRANSDUCTION HISTIDINE KINASE C"/>
    <property type="match status" value="1"/>
</dbReference>
<gene>
    <name evidence="6" type="ORF">ENS31_02400</name>
</gene>
<dbReference type="InterPro" id="IPR015943">
    <property type="entry name" value="WD40/YVTN_repeat-like_dom_sf"/>
</dbReference>
<evidence type="ECO:0000313" key="6">
    <source>
        <dbReference type="EMBL" id="HFI90362.1"/>
    </source>
</evidence>
<proteinExistence type="predicted"/>
<sequence>MFKKVLNCALLIIFFTINLFAQESIVFNHLTVSNGLSQNSVTCIFQDRKGFMWFGTQDGLNRFDGYKFKVFKNIPSDTTSLTENFIFSIFEDSTGNLFIETQSKIIHKYNPVNESFSVFDRNKIDFSRVKLSTVGAFLYEPNGIKWIGGAGRGTGLEKINSKTGEITKYKNDLRNPSSLTNDKVYSVYRDSKSNLWVGTSNGLDKLDEKTGKFIHFKNDPQNPKSLSDNWVWPILEDSKGNLWFGTVRGGLSRYDSQTNTFTNFRNNPDDPKSINDNFIFSIYEDRSGIIWIGTNSGGVNYFHPSLQVFERIFNMPNDKNSLSDNSVLSILADKKGNYWIGTREGGLDKYDYITKKFTNYSHQQSNPNSLVSNSILAIEEDKDGILWIGTFSNGMNSFNPKTGIFKKYINDPSNFNSLTDNRVYSILEDNEGYIWIGTYGGGLNRLDKSTDKIISFKHNPEDSKSISANSTWSIAEDNEGKIWIGTFGGGVNVLDKSTMTFTYFKNDPNESNSLVDDNIIRVFMDKSGNMWFGTTKGLCKYDRKKKIFKSYREKDGLANDFVYGILEDENGFLWLSTNNGLSRFDPKNETFKSYYTSDGLVGNEFNQNAFAKDERTGRLLFGGPNGLNIFNPAELRDNEFIPPIAFTDYLRYNTDDEEGKPIVEKGITYRDSISLTYKDNIITIDFSALNFLNNSQNQYKYKLEGFNENWIQLGNNHSITFTNLSPGNYKLLVIGSNNDGVWNEAGASLFIEVLPPWWRTNIAYGIYFILVFGFLFGVRRFEINRREQKAQIRESALRIKAAEAEKRTLQVENERKTKELEEARQLQLSMLPKELPQLPNLEIAAFMKTATEVGGDYYDFIVQEDGVLNVAFGDATGHGLQAGTMVTLMKGFFTADSSKLGLQDFLSHCSRVIKDIRLGRILMSFTYMKINNHKIQITSAGMPPIYYYHNDKNIVEEIIIQGMPLGAIRNASYNFLEREFKSGDVILLLTDGLPEQMNSEEEMFDYSRVKSNFKEIASLQPSCIIEKLIEAGDKWMNGKQQDDDITFVVIKAK</sequence>
<dbReference type="InterPro" id="IPR001932">
    <property type="entry name" value="PPM-type_phosphatase-like_dom"/>
</dbReference>
<dbReference type="EMBL" id="DSUJ01000008">
    <property type="protein sequence ID" value="HFI90362.1"/>
    <property type="molecule type" value="Genomic_DNA"/>
</dbReference>
<keyword evidence="3" id="KW-0812">Transmembrane</keyword>